<dbReference type="SUPFAM" id="SSF103473">
    <property type="entry name" value="MFS general substrate transporter"/>
    <property type="match status" value="1"/>
</dbReference>
<dbReference type="PANTHER" id="PTHR23121">
    <property type="entry name" value="SODIUM-DEPENDENT GLUCOSE TRANSPORTER 1"/>
    <property type="match status" value="1"/>
</dbReference>
<evidence type="ECO:0000313" key="7">
    <source>
        <dbReference type="EMBL" id="OWF38208.1"/>
    </source>
</evidence>
<feature type="transmembrane region" description="Helical" evidence="5">
    <location>
        <begin position="400"/>
        <end position="417"/>
    </location>
</feature>
<dbReference type="OrthoDB" id="9626824at2759"/>
<feature type="transmembrane region" description="Helical" evidence="5">
    <location>
        <begin position="257"/>
        <end position="281"/>
    </location>
</feature>
<keyword evidence="8" id="KW-1185">Reference proteome</keyword>
<gene>
    <name evidence="7" type="ORF">KP79_PYT19419</name>
</gene>
<proteinExistence type="predicted"/>
<evidence type="ECO:0000256" key="5">
    <source>
        <dbReference type="SAM" id="Phobius"/>
    </source>
</evidence>
<organism evidence="7 8">
    <name type="scientific">Mizuhopecten yessoensis</name>
    <name type="common">Japanese scallop</name>
    <name type="synonym">Patinopecten yessoensis</name>
    <dbReference type="NCBI Taxonomy" id="6573"/>
    <lineage>
        <taxon>Eukaryota</taxon>
        <taxon>Metazoa</taxon>
        <taxon>Spiralia</taxon>
        <taxon>Lophotrochozoa</taxon>
        <taxon>Mollusca</taxon>
        <taxon>Bivalvia</taxon>
        <taxon>Autobranchia</taxon>
        <taxon>Pteriomorphia</taxon>
        <taxon>Pectinida</taxon>
        <taxon>Pectinoidea</taxon>
        <taxon>Pectinidae</taxon>
        <taxon>Mizuhopecten</taxon>
    </lineage>
</organism>
<feature type="domain" description="Major facilitator superfamily (MFS) profile" evidence="6">
    <location>
        <begin position="54"/>
        <end position="492"/>
    </location>
</feature>
<comment type="caution">
    <text evidence="7">The sequence shown here is derived from an EMBL/GenBank/DDBJ whole genome shotgun (WGS) entry which is preliminary data.</text>
</comment>
<reference evidence="7 8" key="1">
    <citation type="journal article" date="2017" name="Nat. Ecol. Evol.">
        <title>Scallop genome provides insights into evolution of bilaterian karyotype and development.</title>
        <authorList>
            <person name="Wang S."/>
            <person name="Zhang J."/>
            <person name="Jiao W."/>
            <person name="Li J."/>
            <person name="Xun X."/>
            <person name="Sun Y."/>
            <person name="Guo X."/>
            <person name="Huan P."/>
            <person name="Dong B."/>
            <person name="Zhang L."/>
            <person name="Hu X."/>
            <person name="Sun X."/>
            <person name="Wang J."/>
            <person name="Zhao C."/>
            <person name="Wang Y."/>
            <person name="Wang D."/>
            <person name="Huang X."/>
            <person name="Wang R."/>
            <person name="Lv J."/>
            <person name="Li Y."/>
            <person name="Zhang Z."/>
            <person name="Liu B."/>
            <person name="Lu W."/>
            <person name="Hui Y."/>
            <person name="Liang J."/>
            <person name="Zhou Z."/>
            <person name="Hou R."/>
            <person name="Li X."/>
            <person name="Liu Y."/>
            <person name="Li H."/>
            <person name="Ning X."/>
            <person name="Lin Y."/>
            <person name="Zhao L."/>
            <person name="Xing Q."/>
            <person name="Dou J."/>
            <person name="Li Y."/>
            <person name="Mao J."/>
            <person name="Guo H."/>
            <person name="Dou H."/>
            <person name="Li T."/>
            <person name="Mu C."/>
            <person name="Jiang W."/>
            <person name="Fu Q."/>
            <person name="Fu X."/>
            <person name="Miao Y."/>
            <person name="Liu J."/>
            <person name="Yu Q."/>
            <person name="Li R."/>
            <person name="Liao H."/>
            <person name="Li X."/>
            <person name="Kong Y."/>
            <person name="Jiang Z."/>
            <person name="Chourrout D."/>
            <person name="Li R."/>
            <person name="Bao Z."/>
        </authorList>
    </citation>
    <scope>NUCLEOTIDE SEQUENCE [LARGE SCALE GENOMIC DNA]</scope>
    <source>
        <strain evidence="7 8">PY_sf001</strain>
    </source>
</reference>
<feature type="transmembrane region" description="Helical" evidence="5">
    <location>
        <begin position="374"/>
        <end position="394"/>
    </location>
</feature>
<feature type="transmembrane region" description="Helical" evidence="5">
    <location>
        <begin position="309"/>
        <end position="332"/>
    </location>
</feature>
<dbReference type="EMBL" id="NEDP02005571">
    <property type="protein sequence ID" value="OWF38208.1"/>
    <property type="molecule type" value="Genomic_DNA"/>
</dbReference>
<feature type="transmembrane region" description="Helical" evidence="5">
    <location>
        <begin position="344"/>
        <end position="367"/>
    </location>
</feature>
<keyword evidence="3 5" id="KW-1133">Transmembrane helix</keyword>
<name>A0A210PP12_MIZYE</name>
<dbReference type="GO" id="GO:0016020">
    <property type="term" value="C:membrane"/>
    <property type="evidence" value="ECO:0007669"/>
    <property type="project" value="UniProtKB-SubCell"/>
</dbReference>
<dbReference type="PANTHER" id="PTHR23121:SF9">
    <property type="entry name" value="SODIUM-DEPENDENT GLUCOSE TRANSPORTER 1"/>
    <property type="match status" value="1"/>
</dbReference>
<dbReference type="AlphaFoldDB" id="A0A210PP12"/>
<keyword evidence="7" id="KW-0813">Transport</keyword>
<protein>
    <submittedName>
        <fullName evidence="7">Sodium-dependent glucose transporter 1A</fullName>
    </submittedName>
</protein>
<comment type="subcellular location">
    <subcellularLocation>
        <location evidence="1">Membrane</location>
        <topology evidence="1">Multi-pass membrane protein</topology>
    </subcellularLocation>
</comment>
<evidence type="ECO:0000256" key="4">
    <source>
        <dbReference type="ARBA" id="ARBA00023136"/>
    </source>
</evidence>
<evidence type="ECO:0000256" key="1">
    <source>
        <dbReference type="ARBA" id="ARBA00004141"/>
    </source>
</evidence>
<dbReference type="InterPro" id="IPR020846">
    <property type="entry name" value="MFS_dom"/>
</dbReference>
<dbReference type="Proteomes" id="UP000242188">
    <property type="component" value="Unassembled WGS sequence"/>
</dbReference>
<keyword evidence="2 5" id="KW-0812">Transmembrane</keyword>
<dbReference type="PROSITE" id="PS50850">
    <property type="entry name" value="MFS"/>
    <property type="match status" value="1"/>
</dbReference>
<evidence type="ECO:0000256" key="2">
    <source>
        <dbReference type="ARBA" id="ARBA00022692"/>
    </source>
</evidence>
<dbReference type="InterPro" id="IPR011701">
    <property type="entry name" value="MFS"/>
</dbReference>
<dbReference type="GO" id="GO:0022857">
    <property type="term" value="F:transmembrane transporter activity"/>
    <property type="evidence" value="ECO:0007669"/>
    <property type="project" value="InterPro"/>
</dbReference>
<dbReference type="InterPro" id="IPR036259">
    <property type="entry name" value="MFS_trans_sf"/>
</dbReference>
<keyword evidence="7" id="KW-0762">Sugar transport</keyword>
<keyword evidence="4 5" id="KW-0472">Membrane</keyword>
<feature type="transmembrane region" description="Helical" evidence="5">
    <location>
        <begin position="185"/>
        <end position="203"/>
    </location>
</feature>
<sequence>MEKEEKYGIQSSDLDAVPMQEINIGKDNSYEQKPKESFCSEFRNSNVIQSQIKRSVCNSGAYMIMGWTKGQIGPSFPDIMIISGADLENGSAFMTSFYTGRLLGSVLAGVIYSKINKHLLFGASLILYSLMVAAIPWCYLYELMVAAHTLFGVCGGILSVAIGCETVDIWGPTPRGHSYLMGNSAMYAIASVLAPLVTAPFLLQKPHYNKNNTSWNSTSYYSPIYTLLNSTNQSGLRGMDLDNDKSAAINRSMSKLYVAYTISAVLSMLTAMLFLILFCQLGPSEKERSQKGESHFIGERSPLLKRLQLFNTSVFSVLQNAIDFTFIGYLPVFCIDYLGWTNAFGAMVTSVAFFSRLLGTLSGIFLVRYVQPHQILLISTIVSTAGFIGLTISAHFYFDAGIWISVCVIGIPFGLMWPNMLSWFNENLIPLRGAVSGFLHFTVFLGALLAPLLFGYMMKEISLLWFCYLCCIKSIVIVVNAILMFIYTDNKR</sequence>
<accession>A0A210PP12</accession>
<evidence type="ECO:0000259" key="6">
    <source>
        <dbReference type="PROSITE" id="PS50850"/>
    </source>
</evidence>
<feature type="transmembrane region" description="Helical" evidence="5">
    <location>
        <begin position="143"/>
        <end position="164"/>
    </location>
</feature>
<feature type="transmembrane region" description="Helical" evidence="5">
    <location>
        <begin position="463"/>
        <end position="487"/>
    </location>
</feature>
<feature type="transmembrane region" description="Helical" evidence="5">
    <location>
        <begin position="119"/>
        <end position="137"/>
    </location>
</feature>
<dbReference type="Pfam" id="PF07690">
    <property type="entry name" value="MFS_1"/>
    <property type="match status" value="1"/>
</dbReference>
<feature type="transmembrane region" description="Helical" evidence="5">
    <location>
        <begin position="438"/>
        <end position="457"/>
    </location>
</feature>
<evidence type="ECO:0000256" key="3">
    <source>
        <dbReference type="ARBA" id="ARBA00022989"/>
    </source>
</evidence>
<evidence type="ECO:0000313" key="8">
    <source>
        <dbReference type="Proteomes" id="UP000242188"/>
    </source>
</evidence>
<dbReference type="Gene3D" id="1.20.1250.20">
    <property type="entry name" value="MFS general substrate transporter like domains"/>
    <property type="match status" value="1"/>
</dbReference>